<dbReference type="AlphaFoldDB" id="A0AAN6YNP3"/>
<proteinExistence type="predicted"/>
<keyword evidence="3" id="KW-1185">Reference proteome</keyword>
<dbReference type="Gene3D" id="3.90.950.20">
    <property type="entry name" value="CinA-like"/>
    <property type="match status" value="1"/>
</dbReference>
<evidence type="ECO:0000259" key="1">
    <source>
        <dbReference type="Pfam" id="PF02464"/>
    </source>
</evidence>
<dbReference type="SUPFAM" id="SSF142433">
    <property type="entry name" value="CinA-like"/>
    <property type="match status" value="1"/>
</dbReference>
<protein>
    <submittedName>
        <fullName evidence="2">Competence/damage-inducible protein CinA</fullName>
    </submittedName>
</protein>
<dbReference type="InterPro" id="IPR008136">
    <property type="entry name" value="CinA_C"/>
</dbReference>
<evidence type="ECO:0000313" key="3">
    <source>
        <dbReference type="Proteomes" id="UP001301958"/>
    </source>
</evidence>
<dbReference type="Pfam" id="PF02464">
    <property type="entry name" value="CinA"/>
    <property type="match status" value="1"/>
</dbReference>
<dbReference type="EMBL" id="MU865583">
    <property type="protein sequence ID" value="KAK4221120.1"/>
    <property type="molecule type" value="Genomic_DNA"/>
</dbReference>
<organism evidence="2 3">
    <name type="scientific">Podospora fimiseda</name>
    <dbReference type="NCBI Taxonomy" id="252190"/>
    <lineage>
        <taxon>Eukaryota</taxon>
        <taxon>Fungi</taxon>
        <taxon>Dikarya</taxon>
        <taxon>Ascomycota</taxon>
        <taxon>Pezizomycotina</taxon>
        <taxon>Sordariomycetes</taxon>
        <taxon>Sordariomycetidae</taxon>
        <taxon>Sordariales</taxon>
        <taxon>Podosporaceae</taxon>
        <taxon>Podospora</taxon>
    </lineage>
</organism>
<comment type="caution">
    <text evidence="2">The sequence shown here is derived from an EMBL/GenBank/DDBJ whole genome shotgun (WGS) entry which is preliminary data.</text>
</comment>
<accession>A0AAN6YNP3</accession>
<reference evidence="2" key="2">
    <citation type="submission" date="2023-05" db="EMBL/GenBank/DDBJ databases">
        <authorList>
            <consortium name="Lawrence Berkeley National Laboratory"/>
            <person name="Steindorff A."/>
            <person name="Hensen N."/>
            <person name="Bonometti L."/>
            <person name="Westerberg I."/>
            <person name="Brannstrom I.O."/>
            <person name="Guillou S."/>
            <person name="Cros-Aarteil S."/>
            <person name="Calhoun S."/>
            <person name="Haridas S."/>
            <person name="Kuo A."/>
            <person name="Mondo S."/>
            <person name="Pangilinan J."/>
            <person name="Riley R."/>
            <person name="Labutti K."/>
            <person name="Andreopoulos B."/>
            <person name="Lipzen A."/>
            <person name="Chen C."/>
            <person name="Yanf M."/>
            <person name="Daum C."/>
            <person name="Ng V."/>
            <person name="Clum A."/>
            <person name="Ohm R."/>
            <person name="Martin F."/>
            <person name="Silar P."/>
            <person name="Natvig D."/>
            <person name="Lalanne C."/>
            <person name="Gautier V."/>
            <person name="Ament-Velasquez S.L."/>
            <person name="Kruys A."/>
            <person name="Hutchinson M.I."/>
            <person name="Powell A.J."/>
            <person name="Barry K."/>
            <person name="Miller A.N."/>
            <person name="Grigoriev I.V."/>
            <person name="Debuchy R."/>
            <person name="Gladieux P."/>
            <person name="Thoren M.H."/>
            <person name="Johannesson H."/>
        </authorList>
    </citation>
    <scope>NUCLEOTIDE SEQUENCE</scope>
    <source>
        <strain evidence="2">CBS 990.96</strain>
    </source>
</reference>
<reference evidence="2" key="1">
    <citation type="journal article" date="2023" name="Mol. Phylogenet. Evol.">
        <title>Genome-scale phylogeny and comparative genomics of the fungal order Sordariales.</title>
        <authorList>
            <person name="Hensen N."/>
            <person name="Bonometti L."/>
            <person name="Westerberg I."/>
            <person name="Brannstrom I.O."/>
            <person name="Guillou S."/>
            <person name="Cros-Aarteil S."/>
            <person name="Calhoun S."/>
            <person name="Haridas S."/>
            <person name="Kuo A."/>
            <person name="Mondo S."/>
            <person name="Pangilinan J."/>
            <person name="Riley R."/>
            <person name="LaButti K."/>
            <person name="Andreopoulos B."/>
            <person name="Lipzen A."/>
            <person name="Chen C."/>
            <person name="Yan M."/>
            <person name="Daum C."/>
            <person name="Ng V."/>
            <person name="Clum A."/>
            <person name="Steindorff A."/>
            <person name="Ohm R.A."/>
            <person name="Martin F."/>
            <person name="Silar P."/>
            <person name="Natvig D.O."/>
            <person name="Lalanne C."/>
            <person name="Gautier V."/>
            <person name="Ament-Velasquez S.L."/>
            <person name="Kruys A."/>
            <person name="Hutchinson M.I."/>
            <person name="Powell A.J."/>
            <person name="Barry K."/>
            <person name="Miller A.N."/>
            <person name="Grigoriev I.V."/>
            <person name="Debuchy R."/>
            <person name="Gladieux P."/>
            <person name="Hiltunen Thoren M."/>
            <person name="Johannesson H."/>
        </authorList>
    </citation>
    <scope>NUCLEOTIDE SEQUENCE</scope>
    <source>
        <strain evidence="2">CBS 990.96</strain>
    </source>
</reference>
<gene>
    <name evidence="2" type="ORF">QBC38DRAFT_142963</name>
</gene>
<evidence type="ECO:0000313" key="2">
    <source>
        <dbReference type="EMBL" id="KAK4221120.1"/>
    </source>
</evidence>
<dbReference type="InterPro" id="IPR036653">
    <property type="entry name" value="CinA-like_C"/>
</dbReference>
<sequence>MPPSILSTLTTPVSSEETPTSLMKEILSLLSATQSTLSVAESLTGGLLAASITSVPGVSSIFRAGIISYATEIKQSHLCVNPDLIACHGVIHRDVAEQMATGVRKSTASDWGVGTTGVAGPSKQDGKDVGTVYVGVSYKDGRVWQKGFRFDGDRQEIREKTVLEGLRMLRDAARVVQGEDVGESSTAL</sequence>
<name>A0AAN6YNP3_9PEZI</name>
<feature type="domain" description="CinA C-terminal" evidence="1">
    <location>
        <begin position="21"/>
        <end position="171"/>
    </location>
</feature>
<dbReference type="Proteomes" id="UP001301958">
    <property type="component" value="Unassembled WGS sequence"/>
</dbReference>
<dbReference type="NCBIfam" id="TIGR00199">
    <property type="entry name" value="PncC_domain"/>
    <property type="match status" value="1"/>
</dbReference>